<keyword evidence="14" id="KW-0969">Cilium</keyword>
<dbReference type="NCBIfam" id="TIGR00328">
    <property type="entry name" value="flhB"/>
    <property type="match status" value="1"/>
</dbReference>
<dbReference type="InterPro" id="IPR006136">
    <property type="entry name" value="FlhB"/>
</dbReference>
<dbReference type="PANTHER" id="PTHR30531:SF12">
    <property type="entry name" value="FLAGELLAR BIOSYNTHETIC PROTEIN FLHB"/>
    <property type="match status" value="1"/>
</dbReference>
<dbReference type="EMBL" id="CP017258">
    <property type="protein sequence ID" value="AQW88496.1"/>
    <property type="molecule type" value="Genomic_DNA"/>
</dbReference>
<organism evidence="14 15">
    <name type="scientific">Campylobacter pinnipediorum subsp. caledonicus</name>
    <dbReference type="NCBI Taxonomy" id="1874362"/>
    <lineage>
        <taxon>Bacteria</taxon>
        <taxon>Pseudomonadati</taxon>
        <taxon>Campylobacterota</taxon>
        <taxon>Epsilonproteobacteria</taxon>
        <taxon>Campylobacterales</taxon>
        <taxon>Campylobacteraceae</taxon>
        <taxon>Campylobacter</taxon>
    </lineage>
</organism>
<evidence type="ECO:0000256" key="10">
    <source>
        <dbReference type="ARBA" id="ARBA00023136"/>
    </source>
</evidence>
<protein>
    <recommendedName>
        <fullName evidence="3 13">Flagellar biosynthetic protein FlhB</fullName>
    </recommendedName>
</protein>
<dbReference type="PRINTS" id="PR00950">
    <property type="entry name" value="TYPE3IMSPROT"/>
</dbReference>
<evidence type="ECO:0000256" key="8">
    <source>
        <dbReference type="ARBA" id="ARBA00022927"/>
    </source>
</evidence>
<feature type="transmembrane region" description="Helical" evidence="13">
    <location>
        <begin position="90"/>
        <end position="115"/>
    </location>
</feature>
<sequence length="358" mass="40531">MAGEDQEKTEEATSKKIEDAKKDGNVPKSQDISGFITLIVAIGVLLPMLGVMKNQVVSLYNYYQSLIGTEITLKVAHQITINTLFRMLLMVLPICICVAIAGVLASVMQFGFIFTTKPITPDLNKINPIKGLKNLFSLKKVIDSIKIIVKVSAVFGIAFYFFLQFIKELPKTLFFTMFDQLSWLKEKMLILIGVMLIVLLAIALIDLLIVRFQYFKDLRMSKQEVKDEYKQMEGDPQVKARIRRAQMEAGRKRMMQQVPQADVVITNPTHYAIALRYDRTKEDAPVVLAKGVDMMALQIRKIATENGVEIVENPPLARELYKLCDVDEMIPANMFKAVAEVLSFVYMGNEKKFKGRMG</sequence>
<feature type="transmembrane region" description="Helical" evidence="13">
    <location>
        <begin position="32"/>
        <end position="52"/>
    </location>
</feature>
<dbReference type="FunFam" id="3.40.1690.10:FF:000001">
    <property type="entry name" value="Flagellar biosynthetic protein FlhB"/>
    <property type="match status" value="1"/>
</dbReference>
<keyword evidence="9 13" id="KW-1133">Transmembrane helix</keyword>
<dbReference type="Gene3D" id="3.40.1690.10">
    <property type="entry name" value="secretion proteins EscU"/>
    <property type="match status" value="1"/>
</dbReference>
<keyword evidence="6 13" id="KW-0812">Transmembrane</keyword>
<keyword evidence="8 13" id="KW-0653">Protein transport</keyword>
<evidence type="ECO:0000256" key="9">
    <source>
        <dbReference type="ARBA" id="ARBA00022989"/>
    </source>
</evidence>
<evidence type="ECO:0000313" key="15">
    <source>
        <dbReference type="Proteomes" id="UP000190868"/>
    </source>
</evidence>
<keyword evidence="5 13" id="KW-1003">Cell membrane</keyword>
<dbReference type="Gene3D" id="6.10.250.2080">
    <property type="match status" value="1"/>
</dbReference>
<dbReference type="SUPFAM" id="SSF160544">
    <property type="entry name" value="EscU C-terminal domain-like"/>
    <property type="match status" value="1"/>
</dbReference>
<keyword evidence="4 13" id="KW-0813">Transport</keyword>
<dbReference type="AlphaFoldDB" id="A0A1S6U9T4"/>
<comment type="function">
    <text evidence="12 13">Required for formation of the rod structure in the basal body of the flagellar apparatus. Together with FliI and FliH, may constitute the export apparatus of flagellin.</text>
</comment>
<dbReference type="GO" id="GO:0044780">
    <property type="term" value="P:bacterial-type flagellum assembly"/>
    <property type="evidence" value="ECO:0007669"/>
    <property type="project" value="InterPro"/>
</dbReference>
<comment type="similarity">
    <text evidence="2 13">Belongs to the type III secretion exporter family.</text>
</comment>
<feature type="transmembrane region" description="Helical" evidence="13">
    <location>
        <begin position="147"/>
        <end position="166"/>
    </location>
</feature>
<dbReference type="GO" id="GO:0009306">
    <property type="term" value="P:protein secretion"/>
    <property type="evidence" value="ECO:0007669"/>
    <property type="project" value="InterPro"/>
</dbReference>
<evidence type="ECO:0000313" key="14">
    <source>
        <dbReference type="EMBL" id="AQW88496.1"/>
    </source>
</evidence>
<evidence type="ECO:0000256" key="6">
    <source>
        <dbReference type="ARBA" id="ARBA00022692"/>
    </source>
</evidence>
<evidence type="ECO:0000256" key="13">
    <source>
        <dbReference type="RuleBase" id="RU364091"/>
    </source>
</evidence>
<dbReference type="KEGG" id="cpin:CPIN18020_1664"/>
<evidence type="ECO:0000256" key="4">
    <source>
        <dbReference type="ARBA" id="ARBA00022448"/>
    </source>
</evidence>
<evidence type="ECO:0000256" key="2">
    <source>
        <dbReference type="ARBA" id="ARBA00010690"/>
    </source>
</evidence>
<keyword evidence="15" id="KW-1185">Reference proteome</keyword>
<keyword evidence="11 13" id="KW-1006">Bacterial flagellum protein export</keyword>
<keyword evidence="14" id="KW-0282">Flagellum</keyword>
<dbReference type="InterPro" id="IPR006135">
    <property type="entry name" value="T3SS_substrate_exporter"/>
</dbReference>
<keyword evidence="10 13" id="KW-0472">Membrane</keyword>
<dbReference type="PANTHER" id="PTHR30531">
    <property type="entry name" value="FLAGELLAR BIOSYNTHETIC PROTEIN FLHB"/>
    <property type="match status" value="1"/>
</dbReference>
<keyword evidence="7 13" id="KW-1005">Bacterial flagellum biogenesis</keyword>
<dbReference type="GO" id="GO:0005886">
    <property type="term" value="C:plasma membrane"/>
    <property type="evidence" value="ECO:0007669"/>
    <property type="project" value="UniProtKB-SubCell"/>
</dbReference>
<keyword evidence="14" id="KW-0966">Cell projection</keyword>
<evidence type="ECO:0000256" key="7">
    <source>
        <dbReference type="ARBA" id="ARBA00022795"/>
    </source>
</evidence>
<dbReference type="Proteomes" id="UP000190868">
    <property type="component" value="Chromosome"/>
</dbReference>
<dbReference type="Pfam" id="PF01312">
    <property type="entry name" value="Bac_export_2"/>
    <property type="match status" value="1"/>
</dbReference>
<gene>
    <name evidence="13 14" type="primary">flhB</name>
    <name evidence="14" type="ORF">CPIN18021_1719</name>
</gene>
<reference evidence="15" key="1">
    <citation type="submission" date="2016-09" db="EMBL/GenBank/DDBJ databases">
        <title>Comparative genomics of the Campylobacter concisus group.</title>
        <authorList>
            <person name="Miller W.G."/>
            <person name="Yee E."/>
            <person name="Chapman M.H."/>
            <person name="Huynh S."/>
            <person name="Bono J.L."/>
            <person name="On S.L.W."/>
            <person name="StLeger J."/>
            <person name="Foster G."/>
            <person name="Parker C.T."/>
        </authorList>
    </citation>
    <scope>NUCLEOTIDE SEQUENCE [LARGE SCALE GENOMIC DNA]</scope>
    <source>
        <strain evidence="15">RM18021</strain>
    </source>
</reference>
<evidence type="ECO:0000256" key="3">
    <source>
        <dbReference type="ARBA" id="ARBA00021622"/>
    </source>
</evidence>
<name>A0A1S6U9T4_9BACT</name>
<dbReference type="InterPro" id="IPR029025">
    <property type="entry name" value="T3SS_substrate_exporter_C"/>
</dbReference>
<evidence type="ECO:0000256" key="1">
    <source>
        <dbReference type="ARBA" id="ARBA00004429"/>
    </source>
</evidence>
<dbReference type="RefSeq" id="WP_078423979.1">
    <property type="nucleotide sequence ID" value="NZ_CP017018.1"/>
</dbReference>
<evidence type="ECO:0000256" key="12">
    <source>
        <dbReference type="ARBA" id="ARBA00025078"/>
    </source>
</evidence>
<feature type="transmembrane region" description="Helical" evidence="13">
    <location>
        <begin position="188"/>
        <end position="210"/>
    </location>
</feature>
<evidence type="ECO:0000256" key="5">
    <source>
        <dbReference type="ARBA" id="ARBA00022475"/>
    </source>
</evidence>
<dbReference type="GeneID" id="56567304"/>
<proteinExistence type="inferred from homology"/>
<evidence type="ECO:0000256" key="11">
    <source>
        <dbReference type="ARBA" id="ARBA00023225"/>
    </source>
</evidence>
<comment type="subcellular location">
    <subcellularLocation>
        <location evidence="1">Cell inner membrane</location>
        <topology evidence="1">Multi-pass membrane protein</topology>
    </subcellularLocation>
    <subcellularLocation>
        <location evidence="13">Cell membrane</location>
    </subcellularLocation>
</comment>
<accession>A0A1S6U9T4</accession>